<dbReference type="AlphaFoldDB" id="A0A2Z6RDX2"/>
<keyword evidence="1" id="KW-0862">Zinc</keyword>
<keyword evidence="6" id="KW-1185">Reference proteome</keyword>
<proteinExistence type="predicted"/>
<dbReference type="InterPro" id="IPR036236">
    <property type="entry name" value="Znf_C2H2_sf"/>
</dbReference>
<keyword evidence="1" id="KW-0863">Zinc-finger</keyword>
<accession>A0A2Z6RDX2</accession>
<dbReference type="InterPro" id="IPR057038">
    <property type="entry name" value="FBX41/ZN365_Znf-C2H2"/>
</dbReference>
<feature type="domain" description="C2H2-type" evidence="2">
    <location>
        <begin position="52"/>
        <end position="81"/>
    </location>
</feature>
<dbReference type="Pfam" id="PF23165">
    <property type="entry name" value="zf-C2H2_FBX41"/>
    <property type="match status" value="1"/>
</dbReference>
<comment type="caution">
    <text evidence="3">The sequence shown here is derived from an EMBL/GenBank/DDBJ whole genome shotgun (WGS) entry which is preliminary data.</text>
</comment>
<evidence type="ECO:0000313" key="4">
    <source>
        <dbReference type="EMBL" id="GBB92309.1"/>
    </source>
</evidence>
<keyword evidence="1" id="KW-0479">Metal-binding</keyword>
<dbReference type="Proteomes" id="UP000247702">
    <property type="component" value="Unassembled WGS sequence"/>
</dbReference>
<evidence type="ECO:0000256" key="1">
    <source>
        <dbReference type="PROSITE-ProRule" id="PRU00042"/>
    </source>
</evidence>
<dbReference type="OrthoDB" id="8852887at2759"/>
<dbReference type="EMBL" id="BEXD01001112">
    <property type="protein sequence ID" value="GBB92309.1"/>
    <property type="molecule type" value="Genomic_DNA"/>
</dbReference>
<organism evidence="3 6">
    <name type="scientific">Rhizophagus clarus</name>
    <dbReference type="NCBI Taxonomy" id="94130"/>
    <lineage>
        <taxon>Eukaryota</taxon>
        <taxon>Fungi</taxon>
        <taxon>Fungi incertae sedis</taxon>
        <taxon>Mucoromycota</taxon>
        <taxon>Glomeromycotina</taxon>
        <taxon>Glomeromycetes</taxon>
        <taxon>Glomerales</taxon>
        <taxon>Glomeraceae</taxon>
        <taxon>Rhizophagus</taxon>
    </lineage>
</organism>
<dbReference type="STRING" id="94130.A0A2Z6RDX2"/>
<sequence length="285" mass="33588">MPTMPESINQMPFICKWLYSHSEPKHFETQEELRNHIDKHDINSCNRSSLGYICPWESCNKRQSSIIKLEEHLCGHTRQRPFRCPICTGLRFCSLDVLNRHLIINHNDNFVDPDCDGDACDENEELNLEGHKDEATSYTKGKDNNTAKLSYRDVLVKGRNKEIEDFMNKRQQHERAVQVVKGSVDENKEAEDFMERRRQNDRAVQEYLYKAMEAMSLLSPKYEENEEYDEEYDLENYDNLPDAPQEELTEDQQDRLMLKTFCRTYKGTEAGEYFSKAYEIVEKGI</sequence>
<dbReference type="InterPro" id="IPR013087">
    <property type="entry name" value="Znf_C2H2_type"/>
</dbReference>
<dbReference type="PROSITE" id="PS50157">
    <property type="entry name" value="ZINC_FINGER_C2H2_2"/>
    <property type="match status" value="1"/>
</dbReference>
<dbReference type="Proteomes" id="UP000615446">
    <property type="component" value="Unassembled WGS sequence"/>
</dbReference>
<evidence type="ECO:0000313" key="6">
    <source>
        <dbReference type="Proteomes" id="UP000247702"/>
    </source>
</evidence>
<dbReference type="GO" id="GO:0008270">
    <property type="term" value="F:zinc ion binding"/>
    <property type="evidence" value="ECO:0007669"/>
    <property type="project" value="UniProtKB-KW"/>
</dbReference>
<dbReference type="SUPFAM" id="SSF57667">
    <property type="entry name" value="beta-beta-alpha zinc fingers"/>
    <property type="match status" value="1"/>
</dbReference>
<dbReference type="EMBL" id="BLAL01000338">
    <property type="protein sequence ID" value="GET03947.1"/>
    <property type="molecule type" value="Genomic_DNA"/>
</dbReference>
<name>A0A2Z6RDX2_9GLOM</name>
<reference evidence="3 6" key="1">
    <citation type="submission" date="2017-11" db="EMBL/GenBank/DDBJ databases">
        <title>The genome of Rhizophagus clarus HR1 reveals common genetic basis of auxotrophy among arbuscular mycorrhizal fungi.</title>
        <authorList>
            <person name="Kobayashi Y."/>
        </authorList>
    </citation>
    <scope>NUCLEOTIDE SEQUENCE [LARGE SCALE GENOMIC DNA]</scope>
    <source>
        <strain evidence="3 6">HR1</strain>
    </source>
</reference>
<gene>
    <name evidence="5" type="ORF">RCL2_003025000</name>
    <name evidence="4" type="ORF">RclHR1_00020012</name>
    <name evidence="3" type="ORF">RclHR1_17750002</name>
</gene>
<reference evidence="5" key="2">
    <citation type="submission" date="2019-10" db="EMBL/GenBank/DDBJ databases">
        <title>Conservation and host-specific expression of non-tandemly repeated heterogenous ribosome RNA gene in arbuscular mycorrhizal fungi.</title>
        <authorList>
            <person name="Maeda T."/>
            <person name="Kobayashi Y."/>
            <person name="Nakagawa T."/>
            <person name="Ezawa T."/>
            <person name="Yamaguchi K."/>
            <person name="Bino T."/>
            <person name="Nishimoto Y."/>
            <person name="Shigenobu S."/>
            <person name="Kawaguchi M."/>
        </authorList>
    </citation>
    <scope>NUCLEOTIDE SEQUENCE</scope>
    <source>
        <strain evidence="5">HR1</strain>
    </source>
</reference>
<dbReference type="EMBL" id="BEXD01000863">
    <property type="protein sequence ID" value="GBB90708.1"/>
    <property type="molecule type" value="Genomic_DNA"/>
</dbReference>
<evidence type="ECO:0000259" key="2">
    <source>
        <dbReference type="PROSITE" id="PS50157"/>
    </source>
</evidence>
<evidence type="ECO:0000313" key="5">
    <source>
        <dbReference type="EMBL" id="GET03947.1"/>
    </source>
</evidence>
<dbReference type="Gene3D" id="3.30.160.60">
    <property type="entry name" value="Classic Zinc Finger"/>
    <property type="match status" value="1"/>
</dbReference>
<evidence type="ECO:0000313" key="3">
    <source>
        <dbReference type="EMBL" id="GBB90708.1"/>
    </source>
</evidence>
<dbReference type="SMART" id="SM00355">
    <property type="entry name" value="ZnF_C2H2"/>
    <property type="match status" value="3"/>
</dbReference>
<protein>
    <submittedName>
        <fullName evidence="5">Sal-like protein 3</fullName>
    </submittedName>
</protein>